<evidence type="ECO:0000256" key="5">
    <source>
        <dbReference type="ARBA" id="ARBA00022842"/>
    </source>
</evidence>
<dbReference type="CDD" id="cd03088">
    <property type="entry name" value="ManB"/>
    <property type="match status" value="1"/>
</dbReference>
<dbReference type="EMBL" id="SMFX01000001">
    <property type="protein sequence ID" value="TCK19487.1"/>
    <property type="molecule type" value="Genomic_DNA"/>
</dbReference>
<dbReference type="SUPFAM" id="SSF55957">
    <property type="entry name" value="Phosphoglucomutase, C-terminal domain"/>
    <property type="match status" value="1"/>
</dbReference>
<organism evidence="12 13">
    <name type="scientific">Thiogranum longum</name>
    <dbReference type="NCBI Taxonomy" id="1537524"/>
    <lineage>
        <taxon>Bacteria</taxon>
        <taxon>Pseudomonadati</taxon>
        <taxon>Pseudomonadota</taxon>
        <taxon>Gammaproteobacteria</taxon>
        <taxon>Chromatiales</taxon>
        <taxon>Ectothiorhodospiraceae</taxon>
        <taxon>Thiogranum</taxon>
    </lineage>
</organism>
<keyword evidence="13" id="KW-1185">Reference proteome</keyword>
<comment type="similarity">
    <text evidence="2 7">Belongs to the phosphohexose mutase family.</text>
</comment>
<evidence type="ECO:0000259" key="11">
    <source>
        <dbReference type="Pfam" id="PF02880"/>
    </source>
</evidence>
<dbReference type="PANTHER" id="PTHR42946:SF1">
    <property type="entry name" value="PHOSPHOGLUCOMUTASE (ALPHA-D-GLUCOSE-1,6-BISPHOSPHATE-DEPENDENT)"/>
    <property type="match status" value="1"/>
</dbReference>
<evidence type="ECO:0000259" key="10">
    <source>
        <dbReference type="Pfam" id="PF02879"/>
    </source>
</evidence>
<dbReference type="RefSeq" id="WP_243640743.1">
    <property type="nucleotide sequence ID" value="NZ_SMFX01000001.1"/>
</dbReference>
<dbReference type="Gene3D" id="3.40.120.10">
    <property type="entry name" value="Alpha-D-Glucose-1,6-Bisphosphate, subunit A, domain 3"/>
    <property type="match status" value="3"/>
</dbReference>
<dbReference type="PROSITE" id="PS00710">
    <property type="entry name" value="PGM_PMM"/>
    <property type="match status" value="1"/>
</dbReference>
<dbReference type="GO" id="GO:0005829">
    <property type="term" value="C:cytosol"/>
    <property type="evidence" value="ECO:0007669"/>
    <property type="project" value="TreeGrafter"/>
</dbReference>
<keyword evidence="3" id="KW-0597">Phosphoprotein</keyword>
<gene>
    <name evidence="12" type="ORF">DFR30_2798</name>
</gene>
<dbReference type="Pfam" id="PF02880">
    <property type="entry name" value="PGM_PMM_III"/>
    <property type="match status" value="1"/>
</dbReference>
<evidence type="ECO:0000259" key="8">
    <source>
        <dbReference type="Pfam" id="PF00408"/>
    </source>
</evidence>
<dbReference type="Pfam" id="PF00408">
    <property type="entry name" value="PGM_PMM_IV"/>
    <property type="match status" value="1"/>
</dbReference>
<keyword evidence="5 7" id="KW-0460">Magnesium</keyword>
<dbReference type="GO" id="GO:0009252">
    <property type="term" value="P:peptidoglycan biosynthetic process"/>
    <property type="evidence" value="ECO:0007669"/>
    <property type="project" value="TreeGrafter"/>
</dbReference>
<dbReference type="GO" id="GO:0000287">
    <property type="term" value="F:magnesium ion binding"/>
    <property type="evidence" value="ECO:0007669"/>
    <property type="project" value="InterPro"/>
</dbReference>
<feature type="domain" description="Alpha-D-phosphohexomutase C-terminal" evidence="8">
    <location>
        <begin position="415"/>
        <end position="476"/>
    </location>
</feature>
<feature type="domain" description="Alpha-D-phosphohexomutase alpha/beta/alpha" evidence="9">
    <location>
        <begin position="16"/>
        <end position="143"/>
    </location>
</feature>
<evidence type="ECO:0000256" key="6">
    <source>
        <dbReference type="ARBA" id="ARBA00023235"/>
    </source>
</evidence>
<dbReference type="InterPro" id="IPR005844">
    <property type="entry name" value="A-D-PHexomutase_a/b/a-I"/>
</dbReference>
<dbReference type="AlphaFoldDB" id="A0A4R1HBW8"/>
<comment type="cofactor">
    <cofactor evidence="1">
        <name>Mg(2+)</name>
        <dbReference type="ChEBI" id="CHEBI:18420"/>
    </cofactor>
</comment>
<dbReference type="Pfam" id="PF02878">
    <property type="entry name" value="PGM_PMM_I"/>
    <property type="match status" value="1"/>
</dbReference>
<dbReference type="GO" id="GO:0006048">
    <property type="term" value="P:UDP-N-acetylglucosamine biosynthetic process"/>
    <property type="evidence" value="ECO:0007669"/>
    <property type="project" value="TreeGrafter"/>
</dbReference>
<dbReference type="InterPro" id="IPR016066">
    <property type="entry name" value="A-D-PHexomutase_CS"/>
</dbReference>
<dbReference type="InterPro" id="IPR050060">
    <property type="entry name" value="Phosphoglucosamine_mutase"/>
</dbReference>
<dbReference type="Proteomes" id="UP000295707">
    <property type="component" value="Unassembled WGS sequence"/>
</dbReference>
<dbReference type="GO" id="GO:0008966">
    <property type="term" value="F:phosphoglucosamine mutase activity"/>
    <property type="evidence" value="ECO:0007669"/>
    <property type="project" value="TreeGrafter"/>
</dbReference>
<evidence type="ECO:0000259" key="9">
    <source>
        <dbReference type="Pfam" id="PF02878"/>
    </source>
</evidence>
<feature type="domain" description="Alpha-D-phosphohexomutase alpha/beta/alpha" evidence="11">
    <location>
        <begin position="270"/>
        <end position="389"/>
    </location>
</feature>
<evidence type="ECO:0000313" key="12">
    <source>
        <dbReference type="EMBL" id="TCK19487.1"/>
    </source>
</evidence>
<dbReference type="Pfam" id="PF02879">
    <property type="entry name" value="PGM_PMM_II"/>
    <property type="match status" value="1"/>
</dbReference>
<dbReference type="GO" id="GO:0004615">
    <property type="term" value="F:phosphomannomutase activity"/>
    <property type="evidence" value="ECO:0007669"/>
    <property type="project" value="TreeGrafter"/>
</dbReference>
<dbReference type="SUPFAM" id="SSF53738">
    <property type="entry name" value="Phosphoglucomutase, first 3 domains"/>
    <property type="match status" value="3"/>
</dbReference>
<dbReference type="InterPro" id="IPR036900">
    <property type="entry name" value="A-D-PHexomutase_C_sf"/>
</dbReference>
<evidence type="ECO:0000313" key="13">
    <source>
        <dbReference type="Proteomes" id="UP000295707"/>
    </source>
</evidence>
<evidence type="ECO:0000256" key="2">
    <source>
        <dbReference type="ARBA" id="ARBA00010231"/>
    </source>
</evidence>
<accession>A0A4R1HBW8</accession>
<evidence type="ECO:0000256" key="1">
    <source>
        <dbReference type="ARBA" id="ARBA00001946"/>
    </source>
</evidence>
<name>A0A4R1HBW8_9GAMM</name>
<dbReference type="InterPro" id="IPR016055">
    <property type="entry name" value="A-D-PHexomutase_a/b/a-I/II/III"/>
</dbReference>
<evidence type="ECO:0000256" key="3">
    <source>
        <dbReference type="ARBA" id="ARBA00022553"/>
    </source>
</evidence>
<dbReference type="InterPro" id="IPR005846">
    <property type="entry name" value="A-D-PHexomutase_a/b/a-III"/>
</dbReference>
<dbReference type="Gene3D" id="3.30.310.50">
    <property type="entry name" value="Alpha-D-phosphohexomutase, C-terminal domain"/>
    <property type="match status" value="1"/>
</dbReference>
<dbReference type="PANTHER" id="PTHR42946">
    <property type="entry name" value="PHOSPHOHEXOSE MUTASE"/>
    <property type="match status" value="1"/>
</dbReference>
<feature type="domain" description="Alpha-D-phosphohexomutase alpha/beta/alpha" evidence="10">
    <location>
        <begin position="168"/>
        <end position="265"/>
    </location>
</feature>
<proteinExistence type="inferred from homology"/>
<protein>
    <submittedName>
        <fullName evidence="12">Phosphomannomutase</fullName>
    </submittedName>
</protein>
<dbReference type="GO" id="GO:0005975">
    <property type="term" value="P:carbohydrate metabolic process"/>
    <property type="evidence" value="ECO:0007669"/>
    <property type="project" value="InterPro"/>
</dbReference>
<keyword evidence="6" id="KW-0413">Isomerase</keyword>
<dbReference type="InterPro" id="IPR005845">
    <property type="entry name" value="A-D-PHexomutase_a/b/a-II"/>
</dbReference>
<evidence type="ECO:0000256" key="7">
    <source>
        <dbReference type="RuleBase" id="RU004326"/>
    </source>
</evidence>
<keyword evidence="4 7" id="KW-0479">Metal-binding</keyword>
<reference evidence="12 13" key="1">
    <citation type="submission" date="2019-03" db="EMBL/GenBank/DDBJ databases">
        <title>Genomic Encyclopedia of Type Strains, Phase IV (KMG-IV): sequencing the most valuable type-strain genomes for metagenomic binning, comparative biology and taxonomic classification.</title>
        <authorList>
            <person name="Goeker M."/>
        </authorList>
    </citation>
    <scope>NUCLEOTIDE SEQUENCE [LARGE SCALE GENOMIC DNA]</scope>
    <source>
        <strain evidence="12 13">DSM 19610</strain>
    </source>
</reference>
<evidence type="ECO:0000256" key="4">
    <source>
        <dbReference type="ARBA" id="ARBA00022723"/>
    </source>
</evidence>
<dbReference type="InterPro" id="IPR005843">
    <property type="entry name" value="A-D-PHexomutase_C"/>
</dbReference>
<comment type="caution">
    <text evidence="12">The sequence shown here is derived from an EMBL/GenBank/DDBJ whole genome shotgun (WGS) entry which is preliminary data.</text>
</comment>
<sequence>MKAVVISELMDRSGVAFGTSGARGTVEAMTPEVCYAYTRAFIQAMETDGTLKQGSDILLAGDLRPSTPRILVAVAKAVEDAGFNAVYTGRLPSPAVAFHAIQHNNASIMVTGSHIPDDRNGIKFNRPEGEILKRDEAMIREQTVTLPEPFPVIDEKALPPADPAAERAYLARYEDFFGPDALAGMRVGVYQHSGVARDLLVTILQALGAEVMPLARSDIFIPVDTEAIREEDIALGRQWAAEQGFDAVISTDGDADRPLISDEQGEWLRGDVVGVLCARFLGIQTLVTPVSSNSVVEACGGFDEVFRTRIGSPYVIEQMNQALAAGATRVAGYEANGGFLLASDIALNGKTLKALPTRDAVLPMLAILASAHQQGLPVSQQVAALPPRFTASDRLKAFPTELSRQKIEQLAASDKAIEAMFGDLCDAAVQQTDQTDGLRITFENGEIVHLRPSGNAPELRCYNEAASQQRVQALNRECMGRLAGWR</sequence>